<organism evidence="1 2">
    <name type="scientific">Flavobacterium cerinum</name>
    <dbReference type="NCBI Taxonomy" id="2502784"/>
    <lineage>
        <taxon>Bacteria</taxon>
        <taxon>Pseudomonadati</taxon>
        <taxon>Bacteroidota</taxon>
        <taxon>Flavobacteriia</taxon>
        <taxon>Flavobacteriales</taxon>
        <taxon>Flavobacteriaceae</taxon>
        <taxon>Flavobacterium</taxon>
    </lineage>
</organism>
<keyword evidence="2" id="KW-1185">Reference proteome</keyword>
<dbReference type="Proteomes" id="UP001059844">
    <property type="component" value="Chromosome"/>
</dbReference>
<reference evidence="1" key="1">
    <citation type="submission" date="2022-07" db="EMBL/GenBank/DDBJ databases">
        <title>Isolation, identification, and degradation of a PFOSA degrading strain from sewage treatment plant.</title>
        <authorList>
            <person name="Zhang L."/>
            <person name="Huo Y."/>
        </authorList>
    </citation>
    <scope>NUCLEOTIDE SEQUENCE</scope>
    <source>
        <strain evidence="1">C1</strain>
    </source>
</reference>
<name>A0ABY5IPP0_9FLAO</name>
<protein>
    <recommendedName>
        <fullName evidence="3">YokE-like PH domain-containing protein</fullName>
    </recommendedName>
</protein>
<gene>
    <name evidence="1" type="ORF">NOX80_13925</name>
</gene>
<proteinExistence type="predicted"/>
<evidence type="ECO:0008006" key="3">
    <source>
        <dbReference type="Google" id="ProtNLM"/>
    </source>
</evidence>
<evidence type="ECO:0000313" key="2">
    <source>
        <dbReference type="Proteomes" id="UP001059844"/>
    </source>
</evidence>
<accession>A0ABY5IPP0</accession>
<dbReference type="EMBL" id="CP101751">
    <property type="protein sequence ID" value="UUC44724.1"/>
    <property type="molecule type" value="Genomic_DNA"/>
</dbReference>
<sequence length="136" mass="15935">MTQKRRNDNVIKQLEELYVNFKDKILYQKKSVKSETFISGRRNTGYRFKKCDLIFLENGLVIIPFYNIGKYKIYINFFLINDNSVSGIGKLKRFNLNSFGNAVHIEFGESSVTSTNVEIRLKNLTQEEKNLINIRV</sequence>
<dbReference type="RefSeq" id="WP_256550406.1">
    <property type="nucleotide sequence ID" value="NZ_CP101751.1"/>
</dbReference>
<evidence type="ECO:0000313" key="1">
    <source>
        <dbReference type="EMBL" id="UUC44724.1"/>
    </source>
</evidence>